<dbReference type="AlphaFoldDB" id="A0A2K4X6V4"/>
<organism evidence="2 3">
    <name type="scientific">Pseudoalteromonas carrageenovora IAM 12662</name>
    <dbReference type="NCBI Taxonomy" id="1314868"/>
    <lineage>
        <taxon>Bacteria</taxon>
        <taxon>Pseudomonadati</taxon>
        <taxon>Pseudomonadota</taxon>
        <taxon>Gammaproteobacteria</taxon>
        <taxon>Alteromonadales</taxon>
        <taxon>Pseudoalteromonadaceae</taxon>
        <taxon>Pseudoalteromonas</taxon>
    </lineage>
</organism>
<dbReference type="GO" id="GO:0016787">
    <property type="term" value="F:hydrolase activity"/>
    <property type="evidence" value="ECO:0007669"/>
    <property type="project" value="UniProtKB-KW"/>
</dbReference>
<sequence length="211" mass="22805">MKKWLSTGLLIAGLGLFGHGVYMQAKAWLAQVLIEQAWQEALKSPSAKVKPWFYADNFVTAQLNWPKHNKTLTVLAGASGRNLAFAPSQFLPAGELGGKAHGNPKGALIAGHNDTHFAFLQHAKVGEMFTLQLQSAEIQVYKVTGIEVIHQSQHEFLQKSGLYLLTCYPFDSLAAGTDLRLLVSAELMPDKVVSALISSPDSLSGISTTSS</sequence>
<reference evidence="2 3" key="1">
    <citation type="submission" date="2017-11" db="EMBL/GenBank/DDBJ databases">
        <authorList>
            <person name="Han C.G."/>
        </authorList>
    </citation>
    <scope>NUCLEOTIDE SEQUENCE [LARGE SCALE GENOMIC DNA]</scope>
    <source>
        <strain evidence="3">ATCC 43555</strain>
    </source>
</reference>
<dbReference type="Gene3D" id="2.40.260.10">
    <property type="entry name" value="Sortase"/>
    <property type="match status" value="1"/>
</dbReference>
<evidence type="ECO:0000313" key="3">
    <source>
        <dbReference type="Proteomes" id="UP000238288"/>
    </source>
</evidence>
<dbReference type="NCBIfam" id="TIGR03784">
    <property type="entry name" value="marine_sortase"/>
    <property type="match status" value="1"/>
</dbReference>
<accession>A0A2K4X6V4</accession>
<dbReference type="OrthoDB" id="9790661at2"/>
<dbReference type="InterPro" id="IPR023365">
    <property type="entry name" value="Sortase_dom-sf"/>
</dbReference>
<dbReference type="Proteomes" id="UP000238288">
    <property type="component" value="Chromosome PCAR9a"/>
</dbReference>
<dbReference type="InterPro" id="IPR005754">
    <property type="entry name" value="Sortase"/>
</dbReference>
<dbReference type="Pfam" id="PF04203">
    <property type="entry name" value="Sortase"/>
    <property type="match status" value="1"/>
</dbReference>
<name>A0A2K4X6V4_PSEVC</name>
<dbReference type="InterPro" id="IPR022445">
    <property type="entry name" value="Sortase_proteobact_type"/>
</dbReference>
<gene>
    <name evidence="2" type="ORF">PCAR9_A20488</name>
</gene>
<protein>
    <submittedName>
        <fullName evidence="2">Sortase, marine proteobacterial type</fullName>
    </submittedName>
</protein>
<keyword evidence="1" id="KW-0378">Hydrolase</keyword>
<dbReference type="CDD" id="cd05828">
    <property type="entry name" value="Sortase_D_1"/>
    <property type="match status" value="1"/>
</dbReference>
<dbReference type="InterPro" id="IPR041999">
    <property type="entry name" value="Sortase_D_1"/>
</dbReference>
<evidence type="ECO:0000313" key="2">
    <source>
        <dbReference type="EMBL" id="SOU40058.1"/>
    </source>
</evidence>
<dbReference type="SUPFAM" id="SSF63817">
    <property type="entry name" value="Sortase"/>
    <property type="match status" value="1"/>
</dbReference>
<proteinExistence type="predicted"/>
<evidence type="ECO:0000256" key="1">
    <source>
        <dbReference type="ARBA" id="ARBA00022801"/>
    </source>
</evidence>
<dbReference type="EMBL" id="LT965928">
    <property type="protein sequence ID" value="SOU40058.1"/>
    <property type="molecule type" value="Genomic_DNA"/>
</dbReference>